<protein>
    <recommendedName>
        <fullName evidence="1">DUF4326 domain-containing protein</fullName>
    </recommendedName>
</protein>
<evidence type="ECO:0000313" key="3">
    <source>
        <dbReference type="Proteomes" id="UP000466345"/>
    </source>
</evidence>
<evidence type="ECO:0000313" key="2">
    <source>
        <dbReference type="EMBL" id="MQY13771.1"/>
    </source>
</evidence>
<dbReference type="RefSeq" id="WP_153453812.1">
    <property type="nucleotide sequence ID" value="NZ_WEGJ01000015.1"/>
</dbReference>
<gene>
    <name evidence="2" type="ORF">SRB5_39240</name>
</gene>
<accession>A0A7K0CK44</accession>
<keyword evidence="3" id="KW-1185">Reference proteome</keyword>
<dbReference type="EMBL" id="WEGJ01000015">
    <property type="protein sequence ID" value="MQY13771.1"/>
    <property type="molecule type" value="Genomic_DNA"/>
</dbReference>
<feature type="domain" description="DUF4326" evidence="1">
    <location>
        <begin position="15"/>
        <end position="102"/>
    </location>
</feature>
<comment type="caution">
    <text evidence="2">The sequence shown here is derived from an EMBL/GenBank/DDBJ whole genome shotgun (WGS) entry which is preliminary data.</text>
</comment>
<dbReference type="Proteomes" id="UP000466345">
    <property type="component" value="Unassembled WGS sequence"/>
</dbReference>
<dbReference type="AlphaFoldDB" id="A0A7K0CK44"/>
<reference evidence="2 3" key="1">
    <citation type="submission" date="2019-10" db="EMBL/GenBank/DDBJ databases">
        <title>Streptomyces smaragdinus sp. nov. and Streptomyces fabii sp. nov., isolated from the gut of fungus growing-termite Macrotermes natalensis.</title>
        <authorList>
            <person name="Schwitalla J."/>
            <person name="Benndorf R."/>
            <person name="Martin K."/>
            <person name="De Beer W."/>
            <person name="Kaster A.-K."/>
            <person name="Vollmers J."/>
            <person name="Poulsen M."/>
            <person name="Beemelmanns C."/>
        </authorList>
    </citation>
    <scope>NUCLEOTIDE SEQUENCE [LARGE SCALE GENOMIC DNA]</scope>
    <source>
        <strain evidence="2 3">RB5</strain>
    </source>
</reference>
<dbReference type="Pfam" id="PF14216">
    <property type="entry name" value="DUF4326"/>
    <property type="match status" value="1"/>
</dbReference>
<proteinExistence type="predicted"/>
<sequence length="108" mass="11754">MTTTRVRVEGDLYHGRIPAAAVYVGRQAPGLRRSPLANPHPVGKPCRRCDGAVHTLAESLQRYRDHLTANPGLLALAQGLRGRRLACWCPLDKPRHADVIAELADAAT</sequence>
<name>A0A7K0CK44_9ACTN</name>
<dbReference type="OrthoDB" id="3483205at2"/>
<dbReference type="InterPro" id="IPR025475">
    <property type="entry name" value="DUF4326"/>
</dbReference>
<evidence type="ECO:0000259" key="1">
    <source>
        <dbReference type="Pfam" id="PF14216"/>
    </source>
</evidence>
<organism evidence="2 3">
    <name type="scientific">Streptomyces smaragdinus</name>
    <dbReference type="NCBI Taxonomy" id="2585196"/>
    <lineage>
        <taxon>Bacteria</taxon>
        <taxon>Bacillati</taxon>
        <taxon>Actinomycetota</taxon>
        <taxon>Actinomycetes</taxon>
        <taxon>Kitasatosporales</taxon>
        <taxon>Streptomycetaceae</taxon>
        <taxon>Streptomyces</taxon>
    </lineage>
</organism>